<comment type="caution">
    <text evidence="1">The sequence shown here is derived from an EMBL/GenBank/DDBJ whole genome shotgun (WGS) entry which is preliminary data.</text>
</comment>
<reference evidence="1 2" key="1">
    <citation type="submission" date="2009-12" db="EMBL/GenBank/DDBJ databases">
        <authorList>
            <person name="Shrivastava S."/>
            <person name="Madupu R."/>
            <person name="Durkin A.S."/>
            <person name="Torralba M."/>
            <person name="Methe B."/>
            <person name="Sutton G.G."/>
            <person name="Strausberg R.L."/>
            <person name="Nelson K.E."/>
        </authorList>
    </citation>
    <scope>NUCLEOTIDE SEQUENCE [LARGE SCALE GENOMIC DNA]</scope>
    <source>
        <strain evidence="1 2">W5455</strain>
    </source>
</reference>
<evidence type="ECO:0000313" key="2">
    <source>
        <dbReference type="Proteomes" id="UP000006462"/>
    </source>
</evidence>
<dbReference type="EMBL" id="ADFP01000112">
    <property type="protein sequence ID" value="EFB89900.1"/>
    <property type="molecule type" value="Genomic_DNA"/>
</dbReference>
<gene>
    <name evidence="1" type="ORF">HMPREF7215_0700</name>
</gene>
<dbReference type="Proteomes" id="UP000006462">
    <property type="component" value="Unassembled WGS sequence"/>
</dbReference>
<organism evidence="1 2">
    <name type="scientific">Pyramidobacter piscolens W5455</name>
    <dbReference type="NCBI Taxonomy" id="352165"/>
    <lineage>
        <taxon>Bacteria</taxon>
        <taxon>Thermotogati</taxon>
        <taxon>Synergistota</taxon>
        <taxon>Synergistia</taxon>
        <taxon>Synergistales</taxon>
        <taxon>Dethiosulfovibrionaceae</taxon>
        <taxon>Pyramidobacter</taxon>
    </lineage>
</organism>
<accession>A0ABM9ZSM1</accession>
<keyword evidence="2" id="KW-1185">Reference proteome</keyword>
<name>A0ABM9ZSM1_9BACT</name>
<evidence type="ECO:0000313" key="1">
    <source>
        <dbReference type="EMBL" id="EFB89900.1"/>
    </source>
</evidence>
<sequence>MKKLLCVMRVARLKKILPRTTYNITAKSQEAKRQKDRES</sequence>
<protein>
    <submittedName>
        <fullName evidence="1">Uncharacterized protein</fullName>
    </submittedName>
</protein>
<proteinExistence type="predicted"/>